<dbReference type="KEGG" id="kbs:EPA93_06885"/>
<evidence type="ECO:0000256" key="1">
    <source>
        <dbReference type="ARBA" id="ARBA00022723"/>
    </source>
</evidence>
<keyword evidence="1" id="KW-0479">Metal-binding</keyword>
<evidence type="ECO:0000256" key="2">
    <source>
        <dbReference type="ARBA" id="ARBA00023239"/>
    </source>
</evidence>
<keyword evidence="5" id="KW-1185">Reference proteome</keyword>
<accession>A0A4P6JM53</accession>
<dbReference type="Pfam" id="PF00596">
    <property type="entry name" value="Aldolase_II"/>
    <property type="match status" value="1"/>
</dbReference>
<dbReference type="InterPro" id="IPR050197">
    <property type="entry name" value="Aldolase_class_II_sugar_metab"/>
</dbReference>
<dbReference type="EMBL" id="CP035758">
    <property type="protein sequence ID" value="QBD75746.1"/>
    <property type="molecule type" value="Genomic_DNA"/>
</dbReference>
<feature type="domain" description="Class II aldolase/adducin N-terminal" evidence="3">
    <location>
        <begin position="11"/>
        <end position="194"/>
    </location>
</feature>
<dbReference type="GO" id="GO:0016832">
    <property type="term" value="F:aldehyde-lyase activity"/>
    <property type="evidence" value="ECO:0007669"/>
    <property type="project" value="TreeGrafter"/>
</dbReference>
<name>A0A4P6JM53_KTERU</name>
<dbReference type="SUPFAM" id="SSF53639">
    <property type="entry name" value="AraD/HMP-PK domain-like"/>
    <property type="match status" value="1"/>
</dbReference>
<dbReference type="AlphaFoldDB" id="A0A4P6JM53"/>
<dbReference type="GO" id="GO:0046872">
    <property type="term" value="F:metal ion binding"/>
    <property type="evidence" value="ECO:0007669"/>
    <property type="project" value="UniProtKB-KW"/>
</dbReference>
<keyword evidence="2" id="KW-0456">Lyase</keyword>
<dbReference type="RefSeq" id="WP_129886343.1">
    <property type="nucleotide sequence ID" value="NZ_CP035758.1"/>
</dbReference>
<dbReference type="PANTHER" id="PTHR22789:SF0">
    <property type="entry name" value="3-OXO-TETRONATE 4-PHOSPHATE DECARBOXYLASE-RELATED"/>
    <property type="match status" value="1"/>
</dbReference>
<evidence type="ECO:0000259" key="3">
    <source>
        <dbReference type="SMART" id="SM01007"/>
    </source>
</evidence>
<evidence type="ECO:0000313" key="5">
    <source>
        <dbReference type="Proteomes" id="UP000290365"/>
    </source>
</evidence>
<dbReference type="InterPro" id="IPR036409">
    <property type="entry name" value="Aldolase_II/adducin_N_sf"/>
</dbReference>
<reference evidence="4 5" key="1">
    <citation type="submission" date="2019-01" db="EMBL/GenBank/DDBJ databases">
        <title>Ktedonosporobacter rubrisoli SCAWS-G2.</title>
        <authorList>
            <person name="Huang Y."/>
            <person name="Yan B."/>
        </authorList>
    </citation>
    <scope>NUCLEOTIDE SEQUENCE [LARGE SCALE GENOMIC DNA]</scope>
    <source>
        <strain evidence="4 5">SCAWS-G2</strain>
    </source>
</reference>
<sequence>MATLSYSQQRDQLVQAAQRLHQTGVMSHSGHGNMSARLPGQDLMLLTSVSHLTHLSPEQLVVITFDGEVVEGTLDPTTREIVGMHSCVYRERQEVNAVIHTHSPRTTSFALAHRPLPCVYEAFLRFGITEDIPVAEWAPRGSEEAVSYIVAQLRQHPTVPAVLLANHGLLAFSSDPLATAQIIIIMEESAQLTLDAHPLGGAQGFPAGALERERKHMQRYGSTQ</sequence>
<dbReference type="Proteomes" id="UP000290365">
    <property type="component" value="Chromosome"/>
</dbReference>
<dbReference type="PANTHER" id="PTHR22789">
    <property type="entry name" value="FUCULOSE PHOSPHATE ALDOLASE"/>
    <property type="match status" value="1"/>
</dbReference>
<dbReference type="SMART" id="SM01007">
    <property type="entry name" value="Aldolase_II"/>
    <property type="match status" value="1"/>
</dbReference>
<evidence type="ECO:0000313" key="4">
    <source>
        <dbReference type="EMBL" id="QBD75746.1"/>
    </source>
</evidence>
<dbReference type="InterPro" id="IPR001303">
    <property type="entry name" value="Aldolase_II/adducin_N"/>
</dbReference>
<organism evidence="4 5">
    <name type="scientific">Ktedonosporobacter rubrisoli</name>
    <dbReference type="NCBI Taxonomy" id="2509675"/>
    <lineage>
        <taxon>Bacteria</taxon>
        <taxon>Bacillati</taxon>
        <taxon>Chloroflexota</taxon>
        <taxon>Ktedonobacteria</taxon>
        <taxon>Ktedonobacterales</taxon>
        <taxon>Ktedonosporobacteraceae</taxon>
        <taxon>Ktedonosporobacter</taxon>
    </lineage>
</organism>
<dbReference type="OrthoDB" id="9794581at2"/>
<protein>
    <submittedName>
        <fullName evidence="4">Class II aldolase/adducin family protein</fullName>
    </submittedName>
</protein>
<proteinExistence type="predicted"/>
<dbReference type="Gene3D" id="3.40.225.10">
    <property type="entry name" value="Class II aldolase/adducin N-terminal domain"/>
    <property type="match status" value="1"/>
</dbReference>
<gene>
    <name evidence="4" type="ORF">EPA93_06885</name>
</gene>
<dbReference type="GO" id="GO:0019323">
    <property type="term" value="P:pentose catabolic process"/>
    <property type="evidence" value="ECO:0007669"/>
    <property type="project" value="TreeGrafter"/>
</dbReference>
<dbReference type="GO" id="GO:0005829">
    <property type="term" value="C:cytosol"/>
    <property type="evidence" value="ECO:0007669"/>
    <property type="project" value="TreeGrafter"/>
</dbReference>